<dbReference type="RefSeq" id="WP_161663105.1">
    <property type="nucleotide sequence ID" value="NZ_CBCSLE010000004.1"/>
</dbReference>
<evidence type="ECO:0000313" key="4">
    <source>
        <dbReference type="Proteomes" id="UP000537825"/>
    </source>
</evidence>
<name>A0A7X4YDT5_9BACT</name>
<keyword evidence="2" id="KW-0732">Signal</keyword>
<keyword evidence="4" id="KW-1185">Reference proteome</keyword>
<evidence type="ECO:0000313" key="3">
    <source>
        <dbReference type="EMBL" id="NBC43598.1"/>
    </source>
</evidence>
<reference evidence="3 4" key="1">
    <citation type="submission" date="2020-01" db="EMBL/GenBank/DDBJ databases">
        <title>The draft genome sequence of Corallococcus exiguus DSM 14696.</title>
        <authorList>
            <person name="Zhang X."/>
            <person name="Zhu H."/>
        </authorList>
    </citation>
    <scope>NUCLEOTIDE SEQUENCE [LARGE SCALE GENOMIC DNA]</scope>
    <source>
        <strain evidence="3 4">DSM 14696</strain>
    </source>
</reference>
<dbReference type="Proteomes" id="UP000537825">
    <property type="component" value="Unassembled WGS sequence"/>
</dbReference>
<dbReference type="EMBL" id="JAAAPK010000008">
    <property type="protein sequence ID" value="NBC43598.1"/>
    <property type="molecule type" value="Genomic_DNA"/>
</dbReference>
<accession>A0A7X4YDT5</accession>
<protein>
    <submittedName>
        <fullName evidence="3">Uncharacterized protein</fullName>
    </submittedName>
</protein>
<feature type="chain" id="PRO_5031215411" evidence="2">
    <location>
        <begin position="25"/>
        <end position="97"/>
    </location>
</feature>
<dbReference type="AlphaFoldDB" id="A0A7X4YDT5"/>
<organism evidence="3 4">
    <name type="scientific">Corallococcus exiguus</name>
    <dbReference type="NCBI Taxonomy" id="83462"/>
    <lineage>
        <taxon>Bacteria</taxon>
        <taxon>Pseudomonadati</taxon>
        <taxon>Myxococcota</taxon>
        <taxon>Myxococcia</taxon>
        <taxon>Myxococcales</taxon>
        <taxon>Cystobacterineae</taxon>
        <taxon>Myxococcaceae</taxon>
        <taxon>Corallococcus</taxon>
    </lineage>
</organism>
<evidence type="ECO:0000256" key="2">
    <source>
        <dbReference type="SAM" id="SignalP"/>
    </source>
</evidence>
<comment type="caution">
    <text evidence="3">The sequence shown here is derived from an EMBL/GenBank/DDBJ whole genome shotgun (WGS) entry which is preliminary data.</text>
</comment>
<gene>
    <name evidence="3" type="ORF">GTZ93_27720</name>
</gene>
<feature type="signal peptide" evidence="2">
    <location>
        <begin position="1"/>
        <end position="24"/>
    </location>
</feature>
<sequence length="97" mass="9938">MKRSLKSLRAAIALLALAPLTAGALPRYCSEICGPIAGCDTLCVIEGRTIVTCGEYGFCGVFQAAPSEPQASAQQPAPAQADDAEAVCRAPDDQAQG</sequence>
<evidence type="ECO:0000256" key="1">
    <source>
        <dbReference type="SAM" id="MobiDB-lite"/>
    </source>
</evidence>
<feature type="compositionally biased region" description="Low complexity" evidence="1">
    <location>
        <begin position="70"/>
        <end position="81"/>
    </location>
</feature>
<feature type="region of interest" description="Disordered" evidence="1">
    <location>
        <begin position="70"/>
        <end position="97"/>
    </location>
</feature>
<proteinExistence type="predicted"/>